<dbReference type="PANTHER" id="PTHR45778">
    <property type="entry name" value="PURPLE ACID PHOSPHATASE-RELATED"/>
    <property type="match status" value="1"/>
</dbReference>
<evidence type="ECO:0000313" key="8">
    <source>
        <dbReference type="Proteomes" id="UP000574390"/>
    </source>
</evidence>
<dbReference type="Gene3D" id="3.60.21.10">
    <property type="match status" value="1"/>
</dbReference>
<evidence type="ECO:0000256" key="3">
    <source>
        <dbReference type="ARBA" id="ARBA00023180"/>
    </source>
</evidence>
<keyword evidence="5" id="KW-0175">Coiled coil</keyword>
<comment type="similarity">
    <text evidence="4">Belongs to the metallophosphoesterase superfamily. Purple acid phosphatase family.</text>
</comment>
<proteinExistence type="inferred from homology"/>
<dbReference type="InterPro" id="IPR008963">
    <property type="entry name" value="Purple_acid_Pase-like_N"/>
</dbReference>
<keyword evidence="3" id="KW-0325">Glycoprotein</keyword>
<evidence type="ECO:0000256" key="4">
    <source>
        <dbReference type="RuleBase" id="RU361203"/>
    </source>
</evidence>
<sequence length="722" mass="82272">MTGSTPLLICLVLPLRATDIPLLPDPPLPPCASQCGLEVNPKILQRSGDLLAVHWVLLSGVPSNESDKIALFAPPFKSEEANDEDWVAYFKPSKIDGSTHSVPVTNVRAPFYDIRYLSGVTGECLCRADKVRFEMGPSEPTQGHTTIDASTGALKVHWITDDPLPSTVWYKEEGSNTWRSSSSLVTTYTHADMCDARLDRYYAPGYFHTAVLPASFQGPLELTFGRKKLRAEQMQINPPLGRGDRTEYSVALFGDMGVQGAGRGPHQMWVPHGVWDAYWVKQHMESNDRIKLTVHFGDISYADGFSRVWDIFGDSLQTIAMRNPVMVSHGNHDYDYKGAWNPSWASGDFIKTKYGNECGIPLNHRYALENWWYSFDYGMVHYVMLSSEHDWTEGSAQWLWLEQDLSTVDRSLTPWIVLTSHRPMLVAVIGEPRNTIEDHMADALMPLLKKYEVDLVTAGHWHHYERTKPVDGTVHTLVGCAGAQDLPVEFRDLERTATIWAEVRGYLELQVKEDKLVGIFWGINDTTTDRHLIEFDRFEIHGNDHRTKTILRGCRISQRAPLERMDFWVYLRPQDVPASSLNIDPPGTVVHTSLDDIERNKEYTFAKDNRYFYGKVGTVKLDWGKYKAHYWNELREAALLPLEHLPPQARLPLRAYAPKSKNDGIDTRGCLSIAEAIVNNPPPQFSGKGWILDFHRSKDEEMERVLNELKEMHDEDERKHRK</sequence>
<protein>
    <recommendedName>
        <fullName evidence="4">Purple acid phosphatase</fullName>
        <ecNumber evidence="4">3.1.3.2</ecNumber>
    </recommendedName>
</protein>
<comment type="caution">
    <text evidence="7">The sequence shown here is derived from an EMBL/GenBank/DDBJ whole genome shotgun (WGS) entry which is preliminary data.</text>
</comment>
<reference evidence="7 8" key="1">
    <citation type="submission" date="2020-04" db="EMBL/GenBank/DDBJ databases">
        <title>Perkinsus olseni comparative genomics.</title>
        <authorList>
            <person name="Bogema D.R."/>
        </authorList>
    </citation>
    <scope>NUCLEOTIDE SEQUENCE [LARGE SCALE GENOMIC DNA]</scope>
    <source>
        <strain evidence="7">ATCC PRA-205</strain>
    </source>
</reference>
<dbReference type="SUPFAM" id="SSF49363">
    <property type="entry name" value="Purple acid phosphatase, N-terminal domain"/>
    <property type="match status" value="1"/>
</dbReference>
<dbReference type="CDD" id="cd00839">
    <property type="entry name" value="MPP_PAPs"/>
    <property type="match status" value="1"/>
</dbReference>
<dbReference type="InterPro" id="IPR029052">
    <property type="entry name" value="Metallo-depent_PP-like"/>
</dbReference>
<dbReference type="AlphaFoldDB" id="A0A7J6RX09"/>
<feature type="coiled-coil region" evidence="5">
    <location>
        <begin position="692"/>
        <end position="719"/>
    </location>
</feature>
<dbReference type="EC" id="3.1.3.2" evidence="4"/>
<evidence type="ECO:0000259" key="6">
    <source>
        <dbReference type="Pfam" id="PF00149"/>
    </source>
</evidence>
<feature type="chain" id="PRO_5029950477" description="Purple acid phosphatase" evidence="4">
    <location>
        <begin position="18"/>
        <end position="722"/>
    </location>
</feature>
<dbReference type="InterPro" id="IPR004843">
    <property type="entry name" value="Calcineurin-like_PHP"/>
</dbReference>
<dbReference type="GO" id="GO:0003993">
    <property type="term" value="F:acid phosphatase activity"/>
    <property type="evidence" value="ECO:0007669"/>
    <property type="project" value="UniProtKB-EC"/>
</dbReference>
<dbReference type="InterPro" id="IPR041792">
    <property type="entry name" value="MPP_PAP"/>
</dbReference>
<accession>A0A7J6RX09</accession>
<dbReference type="SUPFAM" id="SSF56300">
    <property type="entry name" value="Metallo-dependent phosphatases"/>
    <property type="match status" value="1"/>
</dbReference>
<dbReference type="Proteomes" id="UP000574390">
    <property type="component" value="Unassembled WGS sequence"/>
</dbReference>
<keyword evidence="4" id="KW-0378">Hydrolase</keyword>
<feature type="signal peptide" evidence="4">
    <location>
        <begin position="1"/>
        <end position="17"/>
    </location>
</feature>
<feature type="domain" description="Calcineurin-like phosphoesterase" evidence="6">
    <location>
        <begin position="250"/>
        <end position="464"/>
    </location>
</feature>
<evidence type="ECO:0000313" key="7">
    <source>
        <dbReference type="EMBL" id="KAF4724270.1"/>
    </source>
</evidence>
<comment type="catalytic activity">
    <reaction evidence="4">
        <text>a phosphate monoester + H2O = an alcohol + phosphate</text>
        <dbReference type="Rhea" id="RHEA:15017"/>
        <dbReference type="ChEBI" id="CHEBI:15377"/>
        <dbReference type="ChEBI" id="CHEBI:30879"/>
        <dbReference type="ChEBI" id="CHEBI:43474"/>
        <dbReference type="ChEBI" id="CHEBI:67140"/>
        <dbReference type="EC" id="3.1.3.2"/>
    </reaction>
</comment>
<dbReference type="Pfam" id="PF00149">
    <property type="entry name" value="Metallophos"/>
    <property type="match status" value="1"/>
</dbReference>
<gene>
    <name evidence="7" type="ORF">FOZ62_002729</name>
</gene>
<keyword evidence="2 4" id="KW-0732">Signal</keyword>
<dbReference type="EMBL" id="JABANM010019557">
    <property type="protein sequence ID" value="KAF4724270.1"/>
    <property type="molecule type" value="Genomic_DNA"/>
</dbReference>
<name>A0A7J6RX09_PEROL</name>
<dbReference type="GO" id="GO:0046872">
    <property type="term" value="F:metal ion binding"/>
    <property type="evidence" value="ECO:0007669"/>
    <property type="project" value="InterPro"/>
</dbReference>
<evidence type="ECO:0000256" key="1">
    <source>
        <dbReference type="ARBA" id="ARBA00011738"/>
    </source>
</evidence>
<comment type="subunit">
    <text evidence="1">Homodimer.</text>
</comment>
<organism evidence="7 8">
    <name type="scientific">Perkinsus olseni</name>
    <name type="common">Perkinsus atlanticus</name>
    <dbReference type="NCBI Taxonomy" id="32597"/>
    <lineage>
        <taxon>Eukaryota</taxon>
        <taxon>Sar</taxon>
        <taxon>Alveolata</taxon>
        <taxon>Perkinsozoa</taxon>
        <taxon>Perkinsea</taxon>
        <taxon>Perkinsida</taxon>
        <taxon>Perkinsidae</taxon>
        <taxon>Perkinsus</taxon>
    </lineage>
</organism>
<evidence type="ECO:0000256" key="5">
    <source>
        <dbReference type="SAM" id="Coils"/>
    </source>
</evidence>
<evidence type="ECO:0000256" key="2">
    <source>
        <dbReference type="ARBA" id="ARBA00022729"/>
    </source>
</evidence>